<evidence type="ECO:0000313" key="1">
    <source>
        <dbReference type="EMBL" id="ABU77603.1"/>
    </source>
</evidence>
<dbReference type="HOGENOM" id="CLU_3198742_0_0_6"/>
<accession>A7MFY9</accession>
<dbReference type="EMBL" id="CP000783">
    <property type="protein sequence ID" value="ABU77603.1"/>
    <property type="molecule type" value="Genomic_DNA"/>
</dbReference>
<dbReference type="AlphaFoldDB" id="A7MFY9"/>
<name>A7MFY9_CROS8</name>
<organism evidence="1 2">
    <name type="scientific">Cronobacter sakazakii (strain ATCC BAA-894)</name>
    <name type="common">Enterobacter sakazakii</name>
    <dbReference type="NCBI Taxonomy" id="290339"/>
    <lineage>
        <taxon>Bacteria</taxon>
        <taxon>Pseudomonadati</taxon>
        <taxon>Pseudomonadota</taxon>
        <taxon>Gammaproteobacteria</taxon>
        <taxon>Enterobacterales</taxon>
        <taxon>Enterobacteriaceae</taxon>
        <taxon>Cronobacter</taxon>
    </lineage>
</organism>
<keyword evidence="2" id="KW-1185">Reference proteome</keyword>
<sequence length="45" mass="5186">MTHRRKGGYKLRIRAWLTFLTGATDKSVSECNLSKNVQVSQMQNM</sequence>
<gene>
    <name evidence="1" type="ordered locus">ESA_02356</name>
</gene>
<evidence type="ECO:0000313" key="2">
    <source>
        <dbReference type="Proteomes" id="UP000000260"/>
    </source>
</evidence>
<proteinExistence type="predicted"/>
<dbReference type="KEGG" id="esa:ESA_02356"/>
<protein>
    <submittedName>
        <fullName evidence="1">Uncharacterized protein</fullName>
    </submittedName>
</protein>
<reference evidence="1 2" key="1">
    <citation type="journal article" date="2010" name="PLoS ONE">
        <title>Genome sequence of Cronobacter sakazakii BAA-894 and comparative genomic hybridization analysis with other Cronobacter species.</title>
        <authorList>
            <person name="Kucerova E."/>
            <person name="Clifton S.W."/>
            <person name="Xia X.Q."/>
            <person name="Long F."/>
            <person name="Porwollik S."/>
            <person name="Fulton L."/>
            <person name="Fronick C."/>
            <person name="Minx P."/>
            <person name="Kyung K."/>
            <person name="Warren W."/>
            <person name="Fulton R."/>
            <person name="Feng D."/>
            <person name="Wollam A."/>
            <person name="Shah N."/>
            <person name="Bhonagiri V."/>
            <person name="Nash W.E."/>
            <person name="Hallsworth-Pepin K."/>
            <person name="Wilson R.K."/>
            <person name="McClelland M."/>
            <person name="Forsythe S.J."/>
        </authorList>
    </citation>
    <scope>NUCLEOTIDE SEQUENCE [LARGE SCALE GENOMIC DNA]</scope>
    <source>
        <strain evidence="1 2">ATCC BAA-894</strain>
    </source>
</reference>
<dbReference type="Proteomes" id="UP000000260">
    <property type="component" value="Chromosome"/>
</dbReference>